<dbReference type="Pfam" id="PF00058">
    <property type="entry name" value="Ldl_recept_b"/>
    <property type="match status" value="3"/>
</dbReference>
<dbReference type="SMART" id="SM00135">
    <property type="entry name" value="LY"/>
    <property type="match status" value="5"/>
</dbReference>
<evidence type="ECO:0000256" key="2">
    <source>
        <dbReference type="ARBA" id="ARBA00022475"/>
    </source>
</evidence>
<dbReference type="PROSITE" id="PS01209">
    <property type="entry name" value="LDLRA_1"/>
    <property type="match status" value="1"/>
</dbReference>
<dbReference type="FunFam" id="4.10.400.10:FF:000034">
    <property type="entry name" value="Low-density lipoprotein receptor-related protein 2"/>
    <property type="match status" value="1"/>
</dbReference>
<accession>A0AAV6GPM8</accession>
<keyword evidence="4" id="KW-0254">Endocytosis</keyword>
<dbReference type="Gene3D" id="2.120.10.30">
    <property type="entry name" value="TolB, C-terminal domain"/>
    <property type="match status" value="1"/>
</dbReference>
<keyword evidence="8 15" id="KW-1133">Transmembrane helix</keyword>
<keyword evidence="19" id="KW-1185">Reference proteome</keyword>
<dbReference type="InterPro" id="IPR036055">
    <property type="entry name" value="LDL_receptor-like_sf"/>
</dbReference>
<dbReference type="FunFam" id="2.10.25.10:FF:000009">
    <property type="entry name" value="Low-density lipoprotein receptor isoform 1"/>
    <property type="match status" value="1"/>
</dbReference>
<dbReference type="InterPro" id="IPR009030">
    <property type="entry name" value="Growth_fac_rcpt_cys_sf"/>
</dbReference>
<dbReference type="Pfam" id="PF14670">
    <property type="entry name" value="FXa_inhibition"/>
    <property type="match status" value="1"/>
</dbReference>
<evidence type="ECO:0000256" key="9">
    <source>
        <dbReference type="ARBA" id="ARBA00023136"/>
    </source>
</evidence>
<dbReference type="Gene3D" id="2.10.25.10">
    <property type="entry name" value="Laminin"/>
    <property type="match status" value="2"/>
</dbReference>
<keyword evidence="12" id="KW-0325">Glycoprotein</keyword>
<feature type="domain" description="EGF-like calcium-binding" evidence="16">
    <location>
        <begin position="89"/>
        <end position="128"/>
    </location>
</feature>
<dbReference type="SMART" id="SM00181">
    <property type="entry name" value="EGF"/>
    <property type="match status" value="2"/>
</dbReference>
<dbReference type="InterPro" id="IPR000742">
    <property type="entry name" value="EGF"/>
</dbReference>
<keyword evidence="3" id="KW-0245">EGF-like domain</keyword>
<evidence type="ECO:0000256" key="14">
    <source>
        <dbReference type="PROSITE-ProRule" id="PRU00461"/>
    </source>
</evidence>
<feature type="disulfide bond" evidence="13">
    <location>
        <begin position="33"/>
        <end position="48"/>
    </location>
</feature>
<evidence type="ECO:0000256" key="11">
    <source>
        <dbReference type="ARBA" id="ARBA00023170"/>
    </source>
</evidence>
<keyword evidence="7" id="KW-0677">Repeat</keyword>
<keyword evidence="9 15" id="KW-0472">Membrane</keyword>
<dbReference type="PANTHER" id="PTHR46513:SF13">
    <property type="entry name" value="EGF-LIKE DOMAIN-CONTAINING PROTEIN"/>
    <property type="match status" value="1"/>
</dbReference>
<dbReference type="Gene3D" id="4.10.400.10">
    <property type="entry name" value="Low-density Lipoprotein Receptor"/>
    <property type="match status" value="1"/>
</dbReference>
<gene>
    <name evidence="18" type="ORF">AALO_G00125420</name>
</gene>
<dbReference type="SMART" id="SM00192">
    <property type="entry name" value="LDLa"/>
    <property type="match status" value="1"/>
</dbReference>
<feature type="transmembrane region" description="Helical" evidence="15">
    <location>
        <begin position="449"/>
        <end position="470"/>
    </location>
</feature>
<dbReference type="InterPro" id="IPR001881">
    <property type="entry name" value="EGF-like_Ca-bd_dom"/>
</dbReference>
<dbReference type="PANTHER" id="PTHR46513">
    <property type="entry name" value="VITELLOGENIN RECEPTOR-LIKE PROTEIN-RELATED-RELATED"/>
    <property type="match status" value="1"/>
</dbReference>
<evidence type="ECO:0000256" key="7">
    <source>
        <dbReference type="ARBA" id="ARBA00022737"/>
    </source>
</evidence>
<keyword evidence="6" id="KW-0732">Signal</keyword>
<evidence type="ECO:0000256" key="13">
    <source>
        <dbReference type="PROSITE-ProRule" id="PRU00124"/>
    </source>
</evidence>
<feature type="domain" description="EGF-like calcium-binding" evidence="16">
    <location>
        <begin position="49"/>
        <end position="88"/>
    </location>
</feature>
<dbReference type="InterPro" id="IPR023415">
    <property type="entry name" value="LDLR_class-A_CS"/>
</dbReference>
<dbReference type="CDD" id="cd00112">
    <property type="entry name" value="LDLa"/>
    <property type="match status" value="1"/>
</dbReference>
<feature type="repeat" description="LDL-receptor class B" evidence="14">
    <location>
        <begin position="218"/>
        <end position="259"/>
    </location>
</feature>
<dbReference type="PROSITE" id="PS50068">
    <property type="entry name" value="LDLRA_2"/>
    <property type="match status" value="1"/>
</dbReference>
<evidence type="ECO:0000259" key="16">
    <source>
        <dbReference type="SMART" id="SM00179"/>
    </source>
</evidence>
<dbReference type="SMART" id="SM00179">
    <property type="entry name" value="EGF_CA"/>
    <property type="match status" value="2"/>
</dbReference>
<comment type="caution">
    <text evidence="18">The sequence shown here is derived from an EMBL/GenBank/DDBJ whole genome shotgun (WGS) entry which is preliminary data.</text>
</comment>
<evidence type="ECO:0000259" key="17">
    <source>
        <dbReference type="SMART" id="SM00181"/>
    </source>
</evidence>
<protein>
    <recommendedName>
        <fullName evidence="20">Very low-density lipoprotein receptor</fullName>
    </recommendedName>
</protein>
<evidence type="ECO:0000256" key="5">
    <source>
        <dbReference type="ARBA" id="ARBA00022692"/>
    </source>
</evidence>
<organism evidence="18 19">
    <name type="scientific">Alosa alosa</name>
    <name type="common">allis shad</name>
    <dbReference type="NCBI Taxonomy" id="278164"/>
    <lineage>
        <taxon>Eukaryota</taxon>
        <taxon>Metazoa</taxon>
        <taxon>Chordata</taxon>
        <taxon>Craniata</taxon>
        <taxon>Vertebrata</taxon>
        <taxon>Euteleostomi</taxon>
        <taxon>Actinopterygii</taxon>
        <taxon>Neopterygii</taxon>
        <taxon>Teleostei</taxon>
        <taxon>Clupei</taxon>
        <taxon>Clupeiformes</taxon>
        <taxon>Clupeoidei</taxon>
        <taxon>Clupeidae</taxon>
        <taxon>Alosa</taxon>
    </lineage>
</organism>
<keyword evidence="5 15" id="KW-0812">Transmembrane</keyword>
<evidence type="ECO:0000256" key="1">
    <source>
        <dbReference type="ARBA" id="ARBA00004251"/>
    </source>
</evidence>
<evidence type="ECO:0000256" key="12">
    <source>
        <dbReference type="ARBA" id="ARBA00023180"/>
    </source>
</evidence>
<keyword evidence="2" id="KW-1003">Cell membrane</keyword>
<feature type="disulfide bond" evidence="13">
    <location>
        <begin position="21"/>
        <end position="39"/>
    </location>
</feature>
<evidence type="ECO:0000256" key="3">
    <source>
        <dbReference type="ARBA" id="ARBA00022536"/>
    </source>
</evidence>
<evidence type="ECO:0000256" key="10">
    <source>
        <dbReference type="ARBA" id="ARBA00023157"/>
    </source>
</evidence>
<evidence type="ECO:0008006" key="20">
    <source>
        <dbReference type="Google" id="ProtNLM"/>
    </source>
</evidence>
<evidence type="ECO:0000313" key="19">
    <source>
        <dbReference type="Proteomes" id="UP000823561"/>
    </source>
</evidence>
<evidence type="ECO:0000256" key="4">
    <source>
        <dbReference type="ARBA" id="ARBA00022583"/>
    </source>
</evidence>
<dbReference type="GO" id="GO:0006897">
    <property type="term" value="P:endocytosis"/>
    <property type="evidence" value="ECO:0007669"/>
    <property type="project" value="UniProtKB-KW"/>
</dbReference>
<feature type="repeat" description="LDL-receptor class B" evidence="14">
    <location>
        <begin position="260"/>
        <end position="303"/>
    </location>
</feature>
<dbReference type="EMBL" id="JADWDJ010000009">
    <property type="protein sequence ID" value="KAG5275867.1"/>
    <property type="molecule type" value="Genomic_DNA"/>
</dbReference>
<dbReference type="SUPFAM" id="SSF63825">
    <property type="entry name" value="YWTD domain"/>
    <property type="match status" value="1"/>
</dbReference>
<dbReference type="FunFam" id="2.120.10.30:FF:000241">
    <property type="entry name" value="Low-density lipoprotein receptor-related protein 6"/>
    <property type="match status" value="1"/>
</dbReference>
<evidence type="ECO:0000313" key="18">
    <source>
        <dbReference type="EMBL" id="KAG5275867.1"/>
    </source>
</evidence>
<keyword evidence="10 13" id="KW-1015">Disulfide bond</keyword>
<dbReference type="Pfam" id="PF00057">
    <property type="entry name" value="Ldl_recept_a"/>
    <property type="match status" value="1"/>
</dbReference>
<dbReference type="SUPFAM" id="SSF57184">
    <property type="entry name" value="Growth factor receptor domain"/>
    <property type="match status" value="1"/>
</dbReference>
<evidence type="ECO:0000256" key="8">
    <source>
        <dbReference type="ARBA" id="ARBA00022989"/>
    </source>
</evidence>
<feature type="repeat" description="LDL-receptor class B" evidence="14">
    <location>
        <begin position="174"/>
        <end position="217"/>
    </location>
</feature>
<keyword evidence="11" id="KW-0675">Receptor</keyword>
<feature type="repeat" description="LDL-receptor class B" evidence="14">
    <location>
        <begin position="304"/>
        <end position="348"/>
    </location>
</feature>
<dbReference type="PROSITE" id="PS51120">
    <property type="entry name" value="LDLRB"/>
    <property type="match status" value="4"/>
</dbReference>
<reference evidence="18" key="1">
    <citation type="submission" date="2020-10" db="EMBL/GenBank/DDBJ databases">
        <title>Chromosome-scale genome assembly of the Allis shad, Alosa alosa.</title>
        <authorList>
            <person name="Margot Z."/>
            <person name="Christophe K."/>
            <person name="Cabau C."/>
            <person name="Louis A."/>
            <person name="Berthelot C."/>
            <person name="Parey E."/>
            <person name="Roest Crollius H."/>
            <person name="Montfort J."/>
            <person name="Robinson-Rechavi M."/>
            <person name="Bucao C."/>
            <person name="Bouchez O."/>
            <person name="Gislard M."/>
            <person name="Lluch J."/>
            <person name="Milhes M."/>
            <person name="Lampietro C."/>
            <person name="Lopez Roques C."/>
            <person name="Donnadieu C."/>
            <person name="Braasch I."/>
            <person name="Desvignes T."/>
            <person name="Postlethwait J."/>
            <person name="Bobe J."/>
            <person name="Guiguen Y."/>
        </authorList>
    </citation>
    <scope>NUCLEOTIDE SEQUENCE</scope>
    <source>
        <strain evidence="18">M-15738</strain>
        <tissue evidence="18">Blood</tissue>
    </source>
</reference>
<dbReference type="InterPro" id="IPR050778">
    <property type="entry name" value="Cueball_EGF_LRP_Nidogen"/>
</dbReference>
<comment type="subcellular location">
    <subcellularLocation>
        <location evidence="1">Cell membrane</location>
        <topology evidence="1">Single-pass type I membrane protein</topology>
    </subcellularLocation>
</comment>
<dbReference type="InterPro" id="IPR011042">
    <property type="entry name" value="6-blade_b-propeller_TolB-like"/>
</dbReference>
<dbReference type="GO" id="GO:0005509">
    <property type="term" value="F:calcium ion binding"/>
    <property type="evidence" value="ECO:0007669"/>
    <property type="project" value="InterPro"/>
</dbReference>
<dbReference type="Proteomes" id="UP000823561">
    <property type="component" value="Chromosome 9"/>
</dbReference>
<dbReference type="GO" id="GO:0005886">
    <property type="term" value="C:plasma membrane"/>
    <property type="evidence" value="ECO:0007669"/>
    <property type="project" value="UniProtKB-SubCell"/>
</dbReference>
<evidence type="ECO:0000256" key="6">
    <source>
        <dbReference type="ARBA" id="ARBA00022729"/>
    </source>
</evidence>
<dbReference type="InterPro" id="IPR000033">
    <property type="entry name" value="LDLR_classB_rpt"/>
</dbReference>
<sequence length="508" mass="54884">MVPRAPTPSPQAPCGPSEFSCGDGECIPHAFRCDHSEDCADRSDEQDCDKNECEENNGGCSHLCLDQPMGVLCDCPPGMMLVGDTQCEEIDECLSNDVCSQICIRVNGTLSCDCHKGYIMGPHTGQCTVIGDKAVIAFSSLTGLRSVDTLGEEYRQVTASSTTPGPVAMLVANRTIYWASSEQGTIYRTSLEGNAHESVLLLRSQGTILGLAVDWIHHLLYWTNTNTHSVNVATLDGSQRRLLVEGLSKPTGVAVEPLEGLLFWADAGTTPRIERASLDGRGRTTLVTSVLQSPVAIAVDLPRKLLYWADAGRHSLSRVNFDGRQRKTVLESNGYLDRPFGLAVFEGHVFWSDQASGTVNRASKHDGSSTLVLLGQTSSPGGLAVVHPVLQPHGEAACGFLEKVCPSGCVLEFFSEKAMPGYTCLSPTDPPKISSYQPPLKSDLSEASFAWIVSLIVLLSLLLVWLLWWWSSSTQRSPSLHADDFLGESRDPLMPAAPLNGHLLNETA</sequence>
<feature type="domain" description="EGF-like" evidence="17">
    <location>
        <begin position="52"/>
        <end position="88"/>
    </location>
</feature>
<dbReference type="AlphaFoldDB" id="A0AAV6GPM8"/>
<evidence type="ECO:0000256" key="15">
    <source>
        <dbReference type="SAM" id="Phobius"/>
    </source>
</evidence>
<dbReference type="InterPro" id="IPR002172">
    <property type="entry name" value="LDrepeatLR_classA_rpt"/>
</dbReference>
<feature type="disulfide bond" evidence="13">
    <location>
        <begin position="14"/>
        <end position="26"/>
    </location>
</feature>
<name>A0AAV6GPM8_9TELE</name>
<proteinExistence type="predicted"/>
<feature type="domain" description="EGF-like" evidence="17">
    <location>
        <begin position="92"/>
        <end position="128"/>
    </location>
</feature>